<proteinExistence type="predicted"/>
<dbReference type="EMBL" id="PEMN01000133">
    <property type="protein sequence ID" value="RTI18107.1"/>
    <property type="molecule type" value="Genomic_DNA"/>
</dbReference>
<protein>
    <submittedName>
        <fullName evidence="2">Uncharacterized protein</fullName>
    </submittedName>
</protein>
<feature type="transmembrane region" description="Helical" evidence="1">
    <location>
        <begin position="42"/>
        <end position="61"/>
    </location>
</feature>
<reference evidence="2 3" key="1">
    <citation type="journal article" date="2019" name="Extremophiles">
        <title>Biogeography of thermophiles and predominance of Thermus scotoductus in domestic water heaters.</title>
        <authorList>
            <person name="Wilpiszeski R.L."/>
            <person name="Zhang Z."/>
            <person name="House C.H."/>
        </authorList>
    </citation>
    <scope>NUCLEOTIDE SEQUENCE [LARGE SCALE GENOMIC DNA]</scope>
    <source>
        <strain evidence="2 3">10_S10</strain>
    </source>
</reference>
<name>A0A430V4G1_THESC</name>
<evidence type="ECO:0000256" key="1">
    <source>
        <dbReference type="SAM" id="Phobius"/>
    </source>
</evidence>
<keyword evidence="1" id="KW-1133">Transmembrane helix</keyword>
<comment type="caution">
    <text evidence="2">The sequence shown here is derived from an EMBL/GenBank/DDBJ whole genome shotgun (WGS) entry which is preliminary data.</text>
</comment>
<sequence length="66" mass="7086">MVVVKAIIAFFGIVTLIGTALLARNCTPPPAILPRLCGDPDFHAMVPILALTLLFAFIYFAKGGQR</sequence>
<keyword evidence="1" id="KW-0472">Membrane</keyword>
<evidence type="ECO:0000313" key="2">
    <source>
        <dbReference type="EMBL" id="RTI18107.1"/>
    </source>
</evidence>
<keyword evidence="1" id="KW-0812">Transmembrane</keyword>
<gene>
    <name evidence="2" type="ORF">CSW23_05355</name>
</gene>
<dbReference type="AlphaFoldDB" id="A0A430V4G1"/>
<organism evidence="2 3">
    <name type="scientific">Thermus scotoductus</name>
    <dbReference type="NCBI Taxonomy" id="37636"/>
    <lineage>
        <taxon>Bacteria</taxon>
        <taxon>Thermotogati</taxon>
        <taxon>Deinococcota</taxon>
        <taxon>Deinococci</taxon>
        <taxon>Thermales</taxon>
        <taxon>Thermaceae</taxon>
        <taxon>Thermus</taxon>
    </lineage>
</organism>
<accession>A0A430V4G1</accession>
<evidence type="ECO:0000313" key="3">
    <source>
        <dbReference type="Proteomes" id="UP000288073"/>
    </source>
</evidence>
<dbReference type="Proteomes" id="UP000288073">
    <property type="component" value="Unassembled WGS sequence"/>
</dbReference>
<dbReference type="RefSeq" id="WP_126206599.1">
    <property type="nucleotide sequence ID" value="NZ_PEMF01000210.1"/>
</dbReference>